<name>A0AAD1F6U9_PREIN</name>
<protein>
    <submittedName>
        <fullName evidence="1">Uncharacterized protein</fullName>
    </submittedName>
</protein>
<dbReference type="Proteomes" id="UP000067008">
    <property type="component" value="Chromosome 2"/>
</dbReference>
<accession>A0AAD1F6U9</accession>
<reference evidence="1 2" key="1">
    <citation type="submission" date="2015-07" db="EMBL/GenBank/DDBJ databases">
        <title>Complete genome sequence of Prevotella intermedia strain 17-2.</title>
        <authorList>
            <person name="Nambu T."/>
        </authorList>
    </citation>
    <scope>NUCLEOTIDE SEQUENCE [LARGE SCALE GENOMIC DNA]</scope>
    <source>
        <strain evidence="1 2">17-2</strain>
    </source>
</reference>
<proteinExistence type="predicted"/>
<sequence length="145" mass="17121">MLKAYFPLQAQPGNQPELSSKEKEYFKEMKKQKGWEDIQRHIYNIDKDGESSQQSLVNWNKSYAYMFCAEIEDSTTFYSLPKNIEDSIVLHLYNYVIDKSSNLRKIVIIFNYEEDLSERASIGHSRTEEYEVHGKQLIKLKQAIK</sequence>
<evidence type="ECO:0000313" key="2">
    <source>
        <dbReference type="Proteomes" id="UP000067008"/>
    </source>
</evidence>
<dbReference type="EMBL" id="AP014925">
    <property type="protein sequence ID" value="BAR95407.1"/>
    <property type="molecule type" value="Genomic_DNA"/>
</dbReference>
<evidence type="ECO:0000313" key="1">
    <source>
        <dbReference type="EMBL" id="BAR95407.1"/>
    </source>
</evidence>
<dbReference type="AlphaFoldDB" id="A0AAD1F6U9"/>
<gene>
    <name evidence="1" type="ORF">PI172_0679</name>
</gene>
<organism evidence="1 2">
    <name type="scientific">Prevotella intermedia</name>
    <dbReference type="NCBI Taxonomy" id="28131"/>
    <lineage>
        <taxon>Bacteria</taxon>
        <taxon>Pseudomonadati</taxon>
        <taxon>Bacteroidota</taxon>
        <taxon>Bacteroidia</taxon>
        <taxon>Bacteroidales</taxon>
        <taxon>Prevotellaceae</taxon>
        <taxon>Prevotella</taxon>
    </lineage>
</organism>